<feature type="region of interest" description="Disordered" evidence="1">
    <location>
        <begin position="1"/>
        <end position="50"/>
    </location>
</feature>
<keyword evidence="3" id="KW-1185">Reference proteome</keyword>
<gene>
    <name evidence="2" type="ORF">TBRA_LOCUS9563</name>
</gene>
<proteinExistence type="predicted"/>
<evidence type="ECO:0000313" key="3">
    <source>
        <dbReference type="Proteomes" id="UP000479190"/>
    </source>
</evidence>
<feature type="compositionally biased region" description="Basic residues" evidence="1">
    <location>
        <begin position="29"/>
        <end position="39"/>
    </location>
</feature>
<sequence>MEVHRIGARPPILRDLPPSLPQTLDKGTRRYRKATRRRPPPPASPPARAVTTLRAPSSFPGEITLQLGLRIAASPCLLAGVKLVPSSAPPRPHHSPSKTPNGVLSPPPPATTAAYDPASALCFVVAAVAVHFSQ</sequence>
<evidence type="ECO:0000256" key="1">
    <source>
        <dbReference type="SAM" id="MobiDB-lite"/>
    </source>
</evidence>
<evidence type="ECO:0000313" key="2">
    <source>
        <dbReference type="EMBL" id="CAB0037750.1"/>
    </source>
</evidence>
<name>A0A6H5IJY3_9HYME</name>
<dbReference type="EMBL" id="CADCXV010000866">
    <property type="protein sequence ID" value="CAB0037750.1"/>
    <property type="molecule type" value="Genomic_DNA"/>
</dbReference>
<protein>
    <submittedName>
        <fullName evidence="2">Uncharacterized protein</fullName>
    </submittedName>
</protein>
<reference evidence="2 3" key="1">
    <citation type="submission" date="2020-02" db="EMBL/GenBank/DDBJ databases">
        <authorList>
            <person name="Ferguson B K."/>
        </authorList>
    </citation>
    <scope>NUCLEOTIDE SEQUENCE [LARGE SCALE GENOMIC DNA]</scope>
</reference>
<feature type="region of interest" description="Disordered" evidence="1">
    <location>
        <begin position="83"/>
        <end position="111"/>
    </location>
</feature>
<dbReference type="AlphaFoldDB" id="A0A6H5IJY3"/>
<accession>A0A6H5IJY3</accession>
<dbReference type="Proteomes" id="UP000479190">
    <property type="component" value="Unassembled WGS sequence"/>
</dbReference>
<organism evidence="2 3">
    <name type="scientific">Trichogramma brassicae</name>
    <dbReference type="NCBI Taxonomy" id="86971"/>
    <lineage>
        <taxon>Eukaryota</taxon>
        <taxon>Metazoa</taxon>
        <taxon>Ecdysozoa</taxon>
        <taxon>Arthropoda</taxon>
        <taxon>Hexapoda</taxon>
        <taxon>Insecta</taxon>
        <taxon>Pterygota</taxon>
        <taxon>Neoptera</taxon>
        <taxon>Endopterygota</taxon>
        <taxon>Hymenoptera</taxon>
        <taxon>Apocrita</taxon>
        <taxon>Proctotrupomorpha</taxon>
        <taxon>Chalcidoidea</taxon>
        <taxon>Trichogrammatidae</taxon>
        <taxon>Trichogramma</taxon>
    </lineage>
</organism>